<dbReference type="Gene3D" id="3.50.50.60">
    <property type="entry name" value="FAD/NAD(P)-binding domain"/>
    <property type="match status" value="1"/>
</dbReference>
<dbReference type="EC" id="1.5.-.-" evidence="10"/>
<dbReference type="PANTHER" id="PTHR13847:SF283">
    <property type="entry name" value="TRNA 5-METHYLAMINOMETHYL-2-THIOURIDINE BIOSYNTHESIS BIFUNCTIONAL PROTEIN MNMC"/>
    <property type="match status" value="1"/>
</dbReference>
<evidence type="ECO:0000256" key="10">
    <source>
        <dbReference type="HAMAP-Rule" id="MF_01102"/>
    </source>
</evidence>
<dbReference type="GO" id="GO:0032259">
    <property type="term" value="P:methylation"/>
    <property type="evidence" value="ECO:0007669"/>
    <property type="project" value="UniProtKB-KW"/>
</dbReference>
<keyword evidence="6 10" id="KW-0819">tRNA processing</keyword>
<evidence type="ECO:0000313" key="12">
    <source>
        <dbReference type="EMBL" id="MCL1047591.1"/>
    </source>
</evidence>
<keyword evidence="3 10" id="KW-0285">Flavoprotein</keyword>
<dbReference type="NCBIfam" id="TIGR03197">
    <property type="entry name" value="MnmC_Cterm"/>
    <property type="match status" value="1"/>
</dbReference>
<keyword evidence="7 10" id="KW-0274">FAD</keyword>
<evidence type="ECO:0000256" key="3">
    <source>
        <dbReference type="ARBA" id="ARBA00022630"/>
    </source>
</evidence>
<dbReference type="RefSeq" id="WP_248956899.1">
    <property type="nucleotide sequence ID" value="NZ_JAKIKU010000016.1"/>
</dbReference>
<dbReference type="InterPro" id="IPR029063">
    <property type="entry name" value="SAM-dependent_MTases_sf"/>
</dbReference>
<comment type="caution">
    <text evidence="12">The sequence shown here is derived from an EMBL/GenBank/DDBJ whole genome shotgun (WGS) entry which is preliminary data.</text>
</comment>
<dbReference type="Proteomes" id="UP001202134">
    <property type="component" value="Unassembled WGS sequence"/>
</dbReference>
<dbReference type="InterPro" id="IPR006076">
    <property type="entry name" value="FAD-dep_OxRdtase"/>
</dbReference>
<protein>
    <recommendedName>
        <fullName evidence="10">tRNA 5-methylaminomethyl-2-thiouridine biosynthesis bifunctional protein MnmC</fullName>
        <shortName evidence="10">tRNA mnm(5)s(2)U biosynthesis bifunctional protein</shortName>
    </recommendedName>
    <domain>
        <recommendedName>
            <fullName evidence="10">tRNA (mnm(5)s(2)U34)-methyltransferase</fullName>
            <ecNumber evidence="10">2.1.1.61</ecNumber>
        </recommendedName>
    </domain>
    <domain>
        <recommendedName>
            <fullName evidence="10">FAD-dependent cmnm(5)s(2)U34 oxidoreductase</fullName>
            <ecNumber evidence="10">1.5.-.-</ecNumber>
        </recommendedName>
    </domain>
</protein>
<dbReference type="PANTHER" id="PTHR13847">
    <property type="entry name" value="SARCOSINE DEHYDROGENASE-RELATED"/>
    <property type="match status" value="1"/>
</dbReference>
<sequence length="656" mass="72953">MEAMLLWQLSEQFNQTIHLNVFEHYGLNAFELVQLMTLADSEISQSSHCFHRYAQLLQNACIANIDGCQRLSFNRGQFIIDLYFGDYARNAQSLPFSQQGQISHWHCLPHTTEAAYFDQHLTEKLFWQMGRISLDNANVYAFDANANSNKLAPLTRLTGFNLVSSPEAIKANEQTRMLQEIPLCERRALRQSLQSEYAYSLPSSAFVTNDLTASALATSAVTASSDTNNVNDSIAIIGGGIAAAHLALSLAEKGKSVTIYCKDKILADGASGNKQGAIYPLLTPDNSLMSQYFQQAFLYSRRRLQELTAAGHQIDHQFCGVLQTGFDERSDARLNKIIDGQDWPSEIAFAVSPLQANNIAKIQIDKPAFYYPLAGWICPHEFANAAIKQAQQIAASKGNEVVVKLNCEISALTKSGTNWRLTSTEHNEVSKQHYEHPEVVAASGAQLTEFTQTRALQVTGFRGQVSHIPSKGKLAELKTVICAHGYLTPENNQHHCVGASYVKSPENLDYCPDEQLENAQKMQHSFPDRTWVNDIDVSDENARVGVRMVTRDHCPMMGLAPDIDAIFKRYNTEPLKDHQLTVTSRKFWRHQPAPSHQGLYVLGGLGSRGLSSGPLAAEALASIICEQTPPISYDMFAMLNPNRMWLRKLLKGKSLI</sequence>
<keyword evidence="9 10" id="KW-0511">Multifunctional enzyme</keyword>
<comment type="catalytic activity">
    <reaction evidence="10">
        <text>5-aminomethyl-2-thiouridine(34) in tRNA + S-adenosyl-L-methionine = 5-methylaminomethyl-2-thiouridine(34) in tRNA + S-adenosyl-L-homocysteine + H(+)</text>
        <dbReference type="Rhea" id="RHEA:19569"/>
        <dbReference type="Rhea" id="RHEA-COMP:10195"/>
        <dbReference type="Rhea" id="RHEA-COMP:10197"/>
        <dbReference type="ChEBI" id="CHEBI:15378"/>
        <dbReference type="ChEBI" id="CHEBI:57856"/>
        <dbReference type="ChEBI" id="CHEBI:59789"/>
        <dbReference type="ChEBI" id="CHEBI:74454"/>
        <dbReference type="ChEBI" id="CHEBI:74455"/>
        <dbReference type="EC" id="2.1.1.61"/>
    </reaction>
</comment>
<keyword evidence="1 10" id="KW-0963">Cytoplasm</keyword>
<keyword evidence="13" id="KW-1185">Reference proteome</keyword>
<feature type="region of interest" description="tRNA (mnm(5)s(2)U34)-methyltransferase" evidence="10">
    <location>
        <begin position="1"/>
        <end position="187"/>
    </location>
</feature>
<accession>A0ABT0KVM3</accession>
<dbReference type="InterPro" id="IPR036188">
    <property type="entry name" value="FAD/NAD-bd_sf"/>
</dbReference>
<feature type="domain" description="FAD dependent oxidoreductase" evidence="11">
    <location>
        <begin position="234"/>
        <end position="622"/>
    </location>
</feature>
<reference evidence="12 13" key="1">
    <citation type="submission" date="2022-01" db="EMBL/GenBank/DDBJ databases">
        <title>Whole genome-based taxonomy of the Shewanellaceae.</title>
        <authorList>
            <person name="Martin-Rodriguez A.J."/>
        </authorList>
    </citation>
    <scope>NUCLEOTIDE SEQUENCE [LARGE SCALE GENOMIC DNA]</scope>
    <source>
        <strain evidence="12 13">DSM 24955</strain>
    </source>
</reference>
<dbReference type="Gene3D" id="3.30.9.10">
    <property type="entry name" value="D-Amino Acid Oxidase, subunit A, domain 2"/>
    <property type="match status" value="1"/>
</dbReference>
<dbReference type="Pfam" id="PF01266">
    <property type="entry name" value="DAO"/>
    <property type="match status" value="1"/>
</dbReference>
<dbReference type="EC" id="2.1.1.61" evidence="10"/>
<evidence type="ECO:0000256" key="6">
    <source>
        <dbReference type="ARBA" id="ARBA00022694"/>
    </source>
</evidence>
<comment type="similarity">
    <text evidence="10">In the N-terminal section; belongs to the methyltransferase superfamily. tRNA (mnm(5)s(2)U34)-methyltransferase family.</text>
</comment>
<name>A0ABT0KVM3_9GAMM</name>
<evidence type="ECO:0000256" key="4">
    <source>
        <dbReference type="ARBA" id="ARBA00022679"/>
    </source>
</evidence>
<evidence type="ECO:0000313" key="13">
    <source>
        <dbReference type="Proteomes" id="UP001202134"/>
    </source>
</evidence>
<dbReference type="EMBL" id="JAKIKU010000016">
    <property type="protein sequence ID" value="MCL1047591.1"/>
    <property type="molecule type" value="Genomic_DNA"/>
</dbReference>
<keyword evidence="4 10" id="KW-0808">Transferase</keyword>
<evidence type="ECO:0000256" key="2">
    <source>
        <dbReference type="ARBA" id="ARBA00022603"/>
    </source>
</evidence>
<evidence type="ECO:0000259" key="11">
    <source>
        <dbReference type="Pfam" id="PF01266"/>
    </source>
</evidence>
<gene>
    <name evidence="10 12" type="primary">mnmC</name>
    <name evidence="12" type="ORF">L2737_20020</name>
</gene>
<comment type="similarity">
    <text evidence="10">In the C-terminal section; belongs to the DAO family.</text>
</comment>
<feature type="region of interest" description="FAD-dependent cmnm(5)s(2)U34 oxidoreductase" evidence="10">
    <location>
        <begin position="237"/>
        <end position="656"/>
    </location>
</feature>
<evidence type="ECO:0000256" key="1">
    <source>
        <dbReference type="ARBA" id="ARBA00022490"/>
    </source>
</evidence>
<dbReference type="GO" id="GO:0004808">
    <property type="term" value="F:tRNA (5-methylaminomethyl-2-thiouridylate)(34)-methyltransferase activity"/>
    <property type="evidence" value="ECO:0007669"/>
    <property type="project" value="UniProtKB-EC"/>
</dbReference>
<keyword evidence="5 10" id="KW-0949">S-adenosyl-L-methionine</keyword>
<comment type="subcellular location">
    <subcellularLocation>
        <location evidence="10">Cytoplasm</location>
    </subcellularLocation>
</comment>
<dbReference type="InterPro" id="IPR023032">
    <property type="entry name" value="tRNA_MAMT_biosynth_bifunc_MnmC"/>
</dbReference>
<keyword evidence="8 10" id="KW-0560">Oxidoreductase</keyword>
<dbReference type="HAMAP" id="MF_01102">
    <property type="entry name" value="MnmC"/>
    <property type="match status" value="1"/>
</dbReference>
<comment type="cofactor">
    <cofactor evidence="10">
        <name>FAD</name>
        <dbReference type="ChEBI" id="CHEBI:57692"/>
    </cofactor>
</comment>
<organism evidence="12 13">
    <name type="scientific">Shewanella electrodiphila</name>
    <dbReference type="NCBI Taxonomy" id="934143"/>
    <lineage>
        <taxon>Bacteria</taxon>
        <taxon>Pseudomonadati</taxon>
        <taxon>Pseudomonadota</taxon>
        <taxon>Gammaproteobacteria</taxon>
        <taxon>Alteromonadales</taxon>
        <taxon>Shewanellaceae</taxon>
        <taxon>Shewanella</taxon>
    </lineage>
</organism>
<dbReference type="SUPFAM" id="SSF51905">
    <property type="entry name" value="FAD/NAD(P)-binding domain"/>
    <property type="match status" value="1"/>
</dbReference>
<evidence type="ECO:0000256" key="9">
    <source>
        <dbReference type="ARBA" id="ARBA00023268"/>
    </source>
</evidence>
<evidence type="ECO:0000256" key="7">
    <source>
        <dbReference type="ARBA" id="ARBA00022827"/>
    </source>
</evidence>
<dbReference type="InterPro" id="IPR017610">
    <property type="entry name" value="tRNA_S-uridine_synth_MnmC_C"/>
</dbReference>
<evidence type="ECO:0000256" key="5">
    <source>
        <dbReference type="ARBA" id="ARBA00022691"/>
    </source>
</evidence>
<dbReference type="Gene3D" id="3.40.50.150">
    <property type="entry name" value="Vaccinia Virus protein VP39"/>
    <property type="match status" value="1"/>
</dbReference>
<proteinExistence type="inferred from homology"/>
<evidence type="ECO:0000256" key="8">
    <source>
        <dbReference type="ARBA" id="ARBA00023002"/>
    </source>
</evidence>
<comment type="function">
    <text evidence="10">Catalyzes the last two steps in the biosynthesis of 5-methylaminomethyl-2-thiouridine (mnm(5)s(2)U) at the wobble position (U34) in tRNA. Catalyzes the FAD-dependent demodification of cmnm(5)s(2)U34 to nm(5)s(2)U34, followed by the transfer of a methyl group from S-adenosyl-L-methionine to nm(5)s(2)U34, to form mnm(5)s(2)U34.</text>
</comment>
<keyword evidence="2 10" id="KW-0489">Methyltransferase</keyword>